<dbReference type="PANTHER" id="PTHR40070">
    <property type="entry name" value="UPF0478 PROTEIN YTXG"/>
    <property type="match status" value="1"/>
</dbReference>
<evidence type="ECO:0000313" key="3">
    <source>
        <dbReference type="Proteomes" id="UP000595691"/>
    </source>
</evidence>
<dbReference type="Gene3D" id="1.20.1480.30">
    <property type="entry name" value="Designed four-helix bundle protein"/>
    <property type="match status" value="1"/>
</dbReference>
<dbReference type="Pfam" id="PF06103">
    <property type="entry name" value="DUF948"/>
    <property type="match status" value="1"/>
</dbReference>
<dbReference type="EMBL" id="CP065425">
    <property type="protein sequence ID" value="QQZ10581.1"/>
    <property type="molecule type" value="Genomic_DNA"/>
</dbReference>
<feature type="region of interest" description="Disordered" evidence="1">
    <location>
        <begin position="144"/>
        <end position="163"/>
    </location>
</feature>
<sequence length="163" mass="18500">MIIILYLSVALIAVAFLILVISVSKTLNSVKETLNQVSKTMEGIEGQMQGITGETTMLLHKTNALAEDIQQKSEKLNTVVYAVQDVGTTIKSLNESVRRVTNNVTHQVEKNQDKMTQVIQWSNVFKEIKDKWAENKEKKLIKQSIKNNSENESQLREVRRARS</sequence>
<evidence type="ECO:0000313" key="2">
    <source>
        <dbReference type="EMBL" id="QQZ10581.1"/>
    </source>
</evidence>
<dbReference type="RefSeq" id="WP_202779625.1">
    <property type="nucleotide sequence ID" value="NZ_CP065425.1"/>
</dbReference>
<proteinExistence type="predicted"/>
<name>A0ABX7E4S0_9BACI</name>
<reference evidence="2 3" key="1">
    <citation type="submission" date="2020-11" db="EMBL/GenBank/DDBJ databases">
        <title>Taxonomic evaluation of the Bacillus sporothermodurans group of bacteria based on whole genome sequences.</title>
        <authorList>
            <person name="Fiedler G."/>
            <person name="Herbstmann A.-D."/>
            <person name="Doll E."/>
            <person name="Wenning M."/>
            <person name="Brinks E."/>
            <person name="Kabisch J."/>
            <person name="Breitenwieser F."/>
            <person name="Lappann M."/>
            <person name="Boehnlein C."/>
            <person name="Franz C."/>
        </authorList>
    </citation>
    <scope>NUCLEOTIDE SEQUENCE [LARGE SCALE GENOMIC DNA]</scope>
    <source>
        <strain evidence="2 3">JCM 19841</strain>
    </source>
</reference>
<evidence type="ECO:0000256" key="1">
    <source>
        <dbReference type="SAM" id="MobiDB-lite"/>
    </source>
</evidence>
<accession>A0ABX7E4S0</accession>
<gene>
    <name evidence="2" type="ORF">I5776_06695</name>
</gene>
<organism evidence="2 3">
    <name type="scientific">Heyndrickxia vini</name>
    <dbReference type="NCBI Taxonomy" id="1476025"/>
    <lineage>
        <taxon>Bacteria</taxon>
        <taxon>Bacillati</taxon>
        <taxon>Bacillota</taxon>
        <taxon>Bacilli</taxon>
        <taxon>Bacillales</taxon>
        <taxon>Bacillaceae</taxon>
        <taxon>Heyndrickxia</taxon>
    </lineage>
</organism>
<dbReference type="InterPro" id="IPR009293">
    <property type="entry name" value="UPF0478"/>
</dbReference>
<protein>
    <submittedName>
        <fullName evidence="2">DUF948 domain-containing protein</fullName>
    </submittedName>
</protein>
<feature type="compositionally biased region" description="Basic and acidic residues" evidence="1">
    <location>
        <begin position="153"/>
        <end position="163"/>
    </location>
</feature>
<keyword evidence="3" id="KW-1185">Reference proteome</keyword>
<dbReference type="PANTHER" id="PTHR40070:SF1">
    <property type="entry name" value="UPF0478 PROTEIN YTXG"/>
    <property type="match status" value="1"/>
</dbReference>
<dbReference type="Proteomes" id="UP000595691">
    <property type="component" value="Chromosome"/>
</dbReference>